<dbReference type="Pfam" id="PF01544">
    <property type="entry name" value="CorA"/>
    <property type="match status" value="1"/>
</dbReference>
<dbReference type="InterPro" id="IPR002523">
    <property type="entry name" value="MgTranspt_CorA/ZnTranspt_ZntB"/>
</dbReference>
<reference evidence="6 7" key="1">
    <citation type="journal article" date="2017" name="Genome Announc.">
        <title>Genome sequence of the saprophytic ascomycete Epicoccum nigrum ICMP 19927 strain isolated from New Zealand.</title>
        <authorList>
            <person name="Fokin M."/>
            <person name="Fleetwood D."/>
            <person name="Weir B.S."/>
            <person name="Villas-Boas S.G."/>
        </authorList>
    </citation>
    <scope>NUCLEOTIDE SEQUENCE [LARGE SCALE GENOMIC DNA]</scope>
    <source>
        <strain evidence="6 7">ICMP 19927</strain>
    </source>
</reference>
<comment type="subcellular location">
    <subcellularLocation>
        <location evidence="1">Membrane</location>
        <topology evidence="1">Multi-pass membrane protein</topology>
    </subcellularLocation>
</comment>
<proteinExistence type="predicted"/>
<dbReference type="AlphaFoldDB" id="A0A1Y2MD24"/>
<evidence type="ECO:0000256" key="5">
    <source>
        <dbReference type="SAM" id="Phobius"/>
    </source>
</evidence>
<evidence type="ECO:0000256" key="1">
    <source>
        <dbReference type="ARBA" id="ARBA00004141"/>
    </source>
</evidence>
<dbReference type="GO" id="GO:0016020">
    <property type="term" value="C:membrane"/>
    <property type="evidence" value="ECO:0007669"/>
    <property type="project" value="UniProtKB-SubCell"/>
</dbReference>
<name>A0A1Y2MD24_EPING</name>
<dbReference type="GO" id="GO:0046873">
    <property type="term" value="F:metal ion transmembrane transporter activity"/>
    <property type="evidence" value="ECO:0007669"/>
    <property type="project" value="InterPro"/>
</dbReference>
<protein>
    <submittedName>
        <fullName evidence="6">Uncharacterized protein</fullName>
    </submittedName>
</protein>
<feature type="transmembrane region" description="Helical" evidence="5">
    <location>
        <begin position="426"/>
        <end position="447"/>
    </location>
</feature>
<dbReference type="EMBL" id="KZ107838">
    <property type="protein sequence ID" value="OSS54033.1"/>
    <property type="molecule type" value="Genomic_DNA"/>
</dbReference>
<evidence type="ECO:0000256" key="3">
    <source>
        <dbReference type="ARBA" id="ARBA00022989"/>
    </source>
</evidence>
<keyword evidence="4 5" id="KW-0472">Membrane</keyword>
<sequence length="472" mass="53877">MSTPHPLWMQPPTLTPATRHVARQQPGQEHLAWPWKLPIKDSVGFELEDVLHRIPGQGCQMVKYLYEVKLHAWKFQKATTSVEDIKDMVAWETPPSGHDSRGSTFIMASSLQDEAVRALGHWMHIPPSFFMLPEVRLRVDARAGIFLFTLQYFSKYDMAPALSRPTSAQRCRFKTGDGQCPQEWRVTQVRIVFLTGPENPEDFSKRLWTGLYMFNQDDATMALKLKDLIVAFDRLYPVREEVYEGAGQIIRDIIYLITCNWLEFFNEADLHLEVMSKQCVAEDLSPDKQIRYMQELHELLPLWTRVRRHLTAIGSLIAQVLQHEISAPKGCTEKYYVKSLQVVDDQLSRCSDLATRTNNLISLIFNIATLQESRAAVEESKAANRFASSIQRVTILTFVYLPLTLASSILGMNITQITGEATHSQLWLYIVIAVVLTGATFGAWFVWAQLQSSLERRSQRRCSVSIAKEKGA</sequence>
<evidence type="ECO:0000256" key="4">
    <source>
        <dbReference type="ARBA" id="ARBA00023136"/>
    </source>
</evidence>
<dbReference type="STRING" id="105696.A0A1Y2MD24"/>
<keyword evidence="2 5" id="KW-0812">Transmembrane</keyword>
<dbReference type="Proteomes" id="UP000193240">
    <property type="component" value="Unassembled WGS sequence"/>
</dbReference>
<gene>
    <name evidence="6" type="ORF">B5807_00411</name>
</gene>
<dbReference type="InterPro" id="IPR045863">
    <property type="entry name" value="CorA_TM1_TM2"/>
</dbReference>
<dbReference type="OMA" id="TGARREW"/>
<keyword evidence="7" id="KW-1185">Reference proteome</keyword>
<evidence type="ECO:0000256" key="2">
    <source>
        <dbReference type="ARBA" id="ARBA00022692"/>
    </source>
</evidence>
<dbReference type="SUPFAM" id="SSF144083">
    <property type="entry name" value="Magnesium transport protein CorA, transmembrane region"/>
    <property type="match status" value="1"/>
</dbReference>
<evidence type="ECO:0000313" key="6">
    <source>
        <dbReference type="EMBL" id="OSS54033.1"/>
    </source>
</evidence>
<keyword evidence="3 5" id="KW-1133">Transmembrane helix</keyword>
<organism evidence="6 7">
    <name type="scientific">Epicoccum nigrum</name>
    <name type="common">Soil fungus</name>
    <name type="synonym">Epicoccum purpurascens</name>
    <dbReference type="NCBI Taxonomy" id="105696"/>
    <lineage>
        <taxon>Eukaryota</taxon>
        <taxon>Fungi</taxon>
        <taxon>Dikarya</taxon>
        <taxon>Ascomycota</taxon>
        <taxon>Pezizomycotina</taxon>
        <taxon>Dothideomycetes</taxon>
        <taxon>Pleosporomycetidae</taxon>
        <taxon>Pleosporales</taxon>
        <taxon>Pleosporineae</taxon>
        <taxon>Didymellaceae</taxon>
        <taxon>Epicoccum</taxon>
    </lineage>
</organism>
<dbReference type="InParanoid" id="A0A1Y2MD24"/>
<evidence type="ECO:0000313" key="7">
    <source>
        <dbReference type="Proteomes" id="UP000193240"/>
    </source>
</evidence>
<feature type="transmembrane region" description="Helical" evidence="5">
    <location>
        <begin position="393"/>
        <end position="414"/>
    </location>
</feature>
<accession>A0A1Y2MD24</accession>
<dbReference type="Gene3D" id="1.20.58.340">
    <property type="entry name" value="Magnesium transport protein CorA, transmembrane region"/>
    <property type="match status" value="1"/>
</dbReference>